<dbReference type="Pfam" id="PF12804">
    <property type="entry name" value="NTP_transf_3"/>
    <property type="match status" value="1"/>
</dbReference>
<dbReference type="InterPro" id="IPR029044">
    <property type="entry name" value="Nucleotide-diphossugar_trans"/>
</dbReference>
<evidence type="ECO:0000256" key="1">
    <source>
        <dbReference type="ARBA" id="ARBA00022490"/>
    </source>
</evidence>
<dbReference type="InterPro" id="IPR025877">
    <property type="entry name" value="MobA-like_NTP_Trfase"/>
</dbReference>
<evidence type="ECO:0000256" key="3">
    <source>
        <dbReference type="ARBA" id="ARBA00022723"/>
    </source>
</evidence>
<proteinExistence type="predicted"/>
<protein>
    <submittedName>
        <fullName evidence="9">NTP transferase domain-containing protein</fullName>
    </submittedName>
</protein>
<name>A0ABS3EUV5_9FLAO</name>
<keyword evidence="4" id="KW-0547">Nucleotide-binding</keyword>
<gene>
    <name evidence="9" type="ORF">J0X13_05090</name>
</gene>
<evidence type="ECO:0000256" key="7">
    <source>
        <dbReference type="ARBA" id="ARBA00023150"/>
    </source>
</evidence>
<feature type="domain" description="MobA-like NTP transferase" evidence="8">
    <location>
        <begin position="1"/>
        <end position="137"/>
    </location>
</feature>
<sequence length="182" mass="20524">MGRDKGLLDYHGIPQREYVYNLLDQVCDKVFLSIREQQLETVPKGFKTIVDQNRYKGPFNGILSAFDAYPDVGWLVLACDLPLMTLEALQQLVVKRQPDTSATAFVSPETGEPEPLACIWEPKGLEKAKAFLQNSDQKSPKKFLMNTDSTLVHAKDDQVLFNANSVLDHDIVKKKLLEREGS</sequence>
<dbReference type="CDD" id="cd02503">
    <property type="entry name" value="MobA"/>
    <property type="match status" value="1"/>
</dbReference>
<keyword evidence="10" id="KW-1185">Reference proteome</keyword>
<keyword evidence="1" id="KW-0963">Cytoplasm</keyword>
<dbReference type="EMBL" id="JAFLND010000001">
    <property type="protein sequence ID" value="MBO0329912.1"/>
    <property type="molecule type" value="Genomic_DNA"/>
</dbReference>
<dbReference type="GO" id="GO:0016740">
    <property type="term" value="F:transferase activity"/>
    <property type="evidence" value="ECO:0007669"/>
    <property type="project" value="UniProtKB-KW"/>
</dbReference>
<keyword evidence="2 9" id="KW-0808">Transferase</keyword>
<keyword evidence="6" id="KW-0342">GTP-binding</keyword>
<evidence type="ECO:0000313" key="10">
    <source>
        <dbReference type="Proteomes" id="UP000664163"/>
    </source>
</evidence>
<accession>A0ABS3EUV5</accession>
<evidence type="ECO:0000256" key="6">
    <source>
        <dbReference type="ARBA" id="ARBA00023134"/>
    </source>
</evidence>
<dbReference type="PANTHER" id="PTHR19136:SF81">
    <property type="entry name" value="MOLYBDENUM COFACTOR GUANYLYLTRANSFERASE"/>
    <property type="match status" value="1"/>
</dbReference>
<evidence type="ECO:0000259" key="8">
    <source>
        <dbReference type="Pfam" id="PF12804"/>
    </source>
</evidence>
<dbReference type="Proteomes" id="UP000664163">
    <property type="component" value="Unassembled WGS sequence"/>
</dbReference>
<dbReference type="PANTHER" id="PTHR19136">
    <property type="entry name" value="MOLYBDENUM COFACTOR GUANYLYLTRANSFERASE"/>
    <property type="match status" value="1"/>
</dbReference>
<dbReference type="SUPFAM" id="SSF53448">
    <property type="entry name" value="Nucleotide-diphospho-sugar transferases"/>
    <property type="match status" value="1"/>
</dbReference>
<evidence type="ECO:0000256" key="2">
    <source>
        <dbReference type="ARBA" id="ARBA00022679"/>
    </source>
</evidence>
<keyword evidence="7" id="KW-0501">Molybdenum cofactor biosynthesis</keyword>
<comment type="caution">
    <text evidence="9">The sequence shown here is derived from an EMBL/GenBank/DDBJ whole genome shotgun (WGS) entry which is preliminary data.</text>
</comment>
<organism evidence="9 10">
    <name type="scientific">[Muricauda] lutisoli</name>
    <dbReference type="NCBI Taxonomy" id="2816035"/>
    <lineage>
        <taxon>Bacteria</taxon>
        <taxon>Pseudomonadati</taxon>
        <taxon>Bacteroidota</taxon>
        <taxon>Flavobacteriia</taxon>
        <taxon>Flavobacteriales</taxon>
        <taxon>Flavobacteriaceae</taxon>
        <taxon>Allomuricauda</taxon>
    </lineage>
</organism>
<evidence type="ECO:0000256" key="4">
    <source>
        <dbReference type="ARBA" id="ARBA00022741"/>
    </source>
</evidence>
<dbReference type="InterPro" id="IPR013482">
    <property type="entry name" value="Molybde_CF_guanTrfase"/>
</dbReference>
<keyword evidence="5" id="KW-0460">Magnesium</keyword>
<keyword evidence="3" id="KW-0479">Metal-binding</keyword>
<evidence type="ECO:0000256" key="5">
    <source>
        <dbReference type="ARBA" id="ARBA00022842"/>
    </source>
</evidence>
<evidence type="ECO:0000313" key="9">
    <source>
        <dbReference type="EMBL" id="MBO0329912.1"/>
    </source>
</evidence>
<dbReference type="Gene3D" id="3.90.550.10">
    <property type="entry name" value="Spore Coat Polysaccharide Biosynthesis Protein SpsA, Chain A"/>
    <property type="match status" value="1"/>
</dbReference>
<reference evidence="9 10" key="1">
    <citation type="submission" date="2021-03" db="EMBL/GenBank/DDBJ databases">
        <title>Muricauda sp. CAU 1631 isolated from Incheon.</title>
        <authorList>
            <person name="Kim W."/>
        </authorList>
    </citation>
    <scope>NUCLEOTIDE SEQUENCE [LARGE SCALE GENOMIC DNA]</scope>
    <source>
        <strain evidence="9 10">CAU 1631</strain>
    </source>
</reference>